<dbReference type="EMBL" id="FMBL01000001">
    <property type="protein sequence ID" value="SCC79259.1"/>
    <property type="molecule type" value="Genomic_DNA"/>
</dbReference>
<evidence type="ECO:0000256" key="2">
    <source>
        <dbReference type="ARBA" id="ARBA00022679"/>
    </source>
</evidence>
<accession>A0A1C4H2P9</accession>
<evidence type="ECO:0000256" key="3">
    <source>
        <dbReference type="ARBA" id="ARBA00022691"/>
    </source>
</evidence>
<dbReference type="OrthoDB" id="4774874at2"/>
<evidence type="ECO:0000313" key="4">
    <source>
        <dbReference type="EMBL" id="SCC79259.1"/>
    </source>
</evidence>
<name>A0A1C4H2P9_9BIFI</name>
<dbReference type="InterPro" id="IPR050362">
    <property type="entry name" value="Cation-dep_OMT"/>
</dbReference>
<keyword evidence="1 4" id="KW-0489">Methyltransferase</keyword>
<dbReference type="STRING" id="1505727.GA0061077_0647"/>
<keyword evidence="5" id="KW-1185">Reference proteome</keyword>
<dbReference type="Gene3D" id="3.40.50.150">
    <property type="entry name" value="Vaccinia Virus protein VP39"/>
    <property type="match status" value="1"/>
</dbReference>
<protein>
    <submittedName>
        <fullName evidence="4">Predicted O-methyltransferase YrrM</fullName>
    </submittedName>
</protein>
<evidence type="ECO:0000256" key="1">
    <source>
        <dbReference type="ARBA" id="ARBA00022603"/>
    </source>
</evidence>
<dbReference type="CDD" id="cd02440">
    <property type="entry name" value="AdoMet_MTases"/>
    <property type="match status" value="1"/>
</dbReference>
<dbReference type="SUPFAM" id="SSF53335">
    <property type="entry name" value="S-adenosyl-L-methionine-dependent methyltransferases"/>
    <property type="match status" value="1"/>
</dbReference>
<dbReference type="Pfam" id="PF01596">
    <property type="entry name" value="Methyltransf_3"/>
    <property type="match status" value="1"/>
</dbReference>
<evidence type="ECO:0000313" key="5">
    <source>
        <dbReference type="Proteomes" id="UP000242610"/>
    </source>
</evidence>
<dbReference type="InterPro" id="IPR002935">
    <property type="entry name" value="SAM_O-MeTrfase"/>
</dbReference>
<keyword evidence="3" id="KW-0949">S-adenosyl-L-methionine</keyword>
<gene>
    <name evidence="4" type="ORF">GA0061077_0647</name>
</gene>
<dbReference type="GO" id="GO:0008757">
    <property type="term" value="F:S-adenosylmethionine-dependent methyltransferase activity"/>
    <property type="evidence" value="ECO:0007669"/>
    <property type="project" value="TreeGrafter"/>
</dbReference>
<organism evidence="4 5">
    <name type="scientific">Bifidobacterium commune</name>
    <dbReference type="NCBI Taxonomy" id="1505727"/>
    <lineage>
        <taxon>Bacteria</taxon>
        <taxon>Bacillati</taxon>
        <taxon>Actinomycetota</taxon>
        <taxon>Actinomycetes</taxon>
        <taxon>Bifidobacteriales</taxon>
        <taxon>Bifidobacteriaceae</taxon>
        <taxon>Bifidobacterium</taxon>
    </lineage>
</organism>
<sequence length="214" mass="22912">MDKPSYTNMAKVWQYAEAHASELESETLRKARTDAEEAGLPQGSAAQAQLLNFITHTLNATSIINVGTGALIDTMQLVEGLHGAGQLTAVDSSARGITMIRNFFAEISDTADNKTTLRAVNTSPAVFLPRLNAGTYDLIVVSGVTSNYAPSFEQAANLLKTGGRIIFTDMLGVASQDSDKPNAMNTLLTDVEEDERFEQVLTPTGTGMLIAAKR</sequence>
<dbReference type="RefSeq" id="WP_091847440.1">
    <property type="nucleotide sequence ID" value="NZ_FMBL01000001.1"/>
</dbReference>
<proteinExistence type="predicted"/>
<dbReference type="GO" id="GO:0032259">
    <property type="term" value="P:methylation"/>
    <property type="evidence" value="ECO:0007669"/>
    <property type="project" value="UniProtKB-KW"/>
</dbReference>
<keyword evidence="2 4" id="KW-0808">Transferase</keyword>
<dbReference type="GO" id="GO:0008171">
    <property type="term" value="F:O-methyltransferase activity"/>
    <property type="evidence" value="ECO:0007669"/>
    <property type="project" value="InterPro"/>
</dbReference>
<dbReference type="PANTHER" id="PTHR10509">
    <property type="entry name" value="O-METHYLTRANSFERASE-RELATED"/>
    <property type="match status" value="1"/>
</dbReference>
<dbReference type="Proteomes" id="UP000242610">
    <property type="component" value="Unassembled WGS sequence"/>
</dbReference>
<dbReference type="PANTHER" id="PTHR10509:SF14">
    <property type="entry name" value="CAFFEOYL-COA O-METHYLTRANSFERASE 3-RELATED"/>
    <property type="match status" value="1"/>
</dbReference>
<dbReference type="AlphaFoldDB" id="A0A1C4H2P9"/>
<dbReference type="PROSITE" id="PS51682">
    <property type="entry name" value="SAM_OMT_I"/>
    <property type="match status" value="1"/>
</dbReference>
<reference evidence="5" key="1">
    <citation type="submission" date="2016-08" db="EMBL/GenBank/DDBJ databases">
        <authorList>
            <person name="Varghese N."/>
            <person name="Submissions Spin"/>
        </authorList>
    </citation>
    <scope>NUCLEOTIDE SEQUENCE [LARGE SCALE GENOMIC DNA]</scope>
    <source>
        <strain evidence="5">R-52791</strain>
    </source>
</reference>
<dbReference type="InterPro" id="IPR029063">
    <property type="entry name" value="SAM-dependent_MTases_sf"/>
</dbReference>